<proteinExistence type="predicted"/>
<accession>A0A4C1T3G8</accession>
<protein>
    <submittedName>
        <fullName evidence="1">Uncharacterized protein</fullName>
    </submittedName>
</protein>
<evidence type="ECO:0000313" key="1">
    <source>
        <dbReference type="EMBL" id="GBP07997.1"/>
    </source>
</evidence>
<dbReference type="Proteomes" id="UP000299102">
    <property type="component" value="Unassembled WGS sequence"/>
</dbReference>
<keyword evidence="2" id="KW-1185">Reference proteome</keyword>
<reference evidence="1 2" key="1">
    <citation type="journal article" date="2019" name="Commun. Biol.">
        <title>The bagworm genome reveals a unique fibroin gene that provides high tensile strength.</title>
        <authorList>
            <person name="Kono N."/>
            <person name="Nakamura H."/>
            <person name="Ohtoshi R."/>
            <person name="Tomita M."/>
            <person name="Numata K."/>
            <person name="Arakawa K."/>
        </authorList>
    </citation>
    <scope>NUCLEOTIDE SEQUENCE [LARGE SCALE GENOMIC DNA]</scope>
</reference>
<evidence type="ECO:0000313" key="2">
    <source>
        <dbReference type="Proteomes" id="UP000299102"/>
    </source>
</evidence>
<organism evidence="1 2">
    <name type="scientific">Eumeta variegata</name>
    <name type="common">Bagworm moth</name>
    <name type="synonym">Eumeta japonica</name>
    <dbReference type="NCBI Taxonomy" id="151549"/>
    <lineage>
        <taxon>Eukaryota</taxon>
        <taxon>Metazoa</taxon>
        <taxon>Ecdysozoa</taxon>
        <taxon>Arthropoda</taxon>
        <taxon>Hexapoda</taxon>
        <taxon>Insecta</taxon>
        <taxon>Pterygota</taxon>
        <taxon>Neoptera</taxon>
        <taxon>Endopterygota</taxon>
        <taxon>Lepidoptera</taxon>
        <taxon>Glossata</taxon>
        <taxon>Ditrysia</taxon>
        <taxon>Tineoidea</taxon>
        <taxon>Psychidae</taxon>
        <taxon>Oiketicinae</taxon>
        <taxon>Eumeta</taxon>
    </lineage>
</organism>
<dbReference type="AlphaFoldDB" id="A0A4C1T3G8"/>
<comment type="caution">
    <text evidence="1">The sequence shown here is derived from an EMBL/GenBank/DDBJ whole genome shotgun (WGS) entry which is preliminary data.</text>
</comment>
<name>A0A4C1T3G8_EUMVA</name>
<sequence>MSNQACLMLLKSMQKQCPDGIPYGSAISSDNDIKETTDKNGLTTSTEAQLMDHAHKAVSVITQIVTGDTSKLNKNPRHYDVGTGGAHCATTVSTSCPHIVMSWTNSLNLKSNLVLIGAP</sequence>
<dbReference type="EMBL" id="BGZK01000028">
    <property type="protein sequence ID" value="GBP07997.1"/>
    <property type="molecule type" value="Genomic_DNA"/>
</dbReference>
<gene>
    <name evidence="1" type="ORF">EVAR_78122_1</name>
</gene>